<dbReference type="Pfam" id="PF26635">
    <property type="entry name" value="DUF8208"/>
    <property type="match status" value="1"/>
</dbReference>
<feature type="region of interest" description="Disordered" evidence="1">
    <location>
        <begin position="401"/>
        <end position="438"/>
    </location>
</feature>
<feature type="domain" description="DUF8208" evidence="3">
    <location>
        <begin position="15"/>
        <end position="360"/>
    </location>
</feature>
<feature type="compositionally biased region" description="Basic residues" evidence="1">
    <location>
        <begin position="774"/>
        <end position="783"/>
    </location>
</feature>
<evidence type="ECO:0000313" key="5">
    <source>
        <dbReference type="Proteomes" id="UP000095558"/>
    </source>
</evidence>
<reference evidence="4 5" key="1">
    <citation type="submission" date="2015-09" db="EMBL/GenBank/DDBJ databases">
        <authorList>
            <consortium name="Pathogen Informatics"/>
        </authorList>
    </citation>
    <scope>NUCLEOTIDE SEQUENCE [LARGE SCALE GENOMIC DNA]</scope>
    <source>
        <strain evidence="4 5">2789STDY5834855</strain>
    </source>
</reference>
<dbReference type="OrthoDB" id="1938921at2"/>
<feature type="transmembrane region" description="Helical" evidence="2">
    <location>
        <begin position="100"/>
        <end position="118"/>
    </location>
</feature>
<accession>A0A174EPP0</accession>
<evidence type="ECO:0000256" key="2">
    <source>
        <dbReference type="SAM" id="Phobius"/>
    </source>
</evidence>
<dbReference type="AlphaFoldDB" id="A0A174EPP0"/>
<evidence type="ECO:0000256" key="1">
    <source>
        <dbReference type="SAM" id="MobiDB-lite"/>
    </source>
</evidence>
<feature type="region of interest" description="Disordered" evidence="1">
    <location>
        <begin position="661"/>
        <end position="734"/>
    </location>
</feature>
<feature type="region of interest" description="Disordered" evidence="1">
    <location>
        <begin position="612"/>
        <end position="631"/>
    </location>
</feature>
<dbReference type="InterPro" id="IPR058521">
    <property type="entry name" value="DUF8208"/>
</dbReference>
<protein>
    <recommendedName>
        <fullName evidence="3">DUF8208 domain-containing protein</fullName>
    </recommendedName>
</protein>
<feature type="compositionally biased region" description="Polar residues" evidence="1">
    <location>
        <begin position="612"/>
        <end position="626"/>
    </location>
</feature>
<dbReference type="NCBIfam" id="NF045890">
    <property type="entry name" value="conj_pls20_p028"/>
    <property type="match status" value="1"/>
</dbReference>
<feature type="compositionally biased region" description="Polar residues" evidence="1">
    <location>
        <begin position="665"/>
        <end position="676"/>
    </location>
</feature>
<dbReference type="Proteomes" id="UP000095558">
    <property type="component" value="Unassembled WGS sequence"/>
</dbReference>
<keyword evidence="2" id="KW-0472">Membrane</keyword>
<feature type="compositionally biased region" description="Polar residues" evidence="1">
    <location>
        <begin position="684"/>
        <end position="693"/>
    </location>
</feature>
<gene>
    <name evidence="4" type="ORF">ERS852470_02228</name>
</gene>
<proteinExistence type="predicted"/>
<dbReference type="EMBL" id="CYZV01000023">
    <property type="protein sequence ID" value="CUO39883.1"/>
    <property type="molecule type" value="Genomic_DNA"/>
</dbReference>
<name>A0A174EPP0_9CLOT</name>
<feature type="transmembrane region" description="Helical" evidence="2">
    <location>
        <begin position="313"/>
        <end position="333"/>
    </location>
</feature>
<feature type="compositionally biased region" description="Polar residues" evidence="1">
    <location>
        <begin position="558"/>
        <end position="574"/>
    </location>
</feature>
<evidence type="ECO:0000313" key="4">
    <source>
        <dbReference type="EMBL" id="CUO39883.1"/>
    </source>
</evidence>
<feature type="compositionally biased region" description="Low complexity" evidence="1">
    <location>
        <begin position="700"/>
        <end position="723"/>
    </location>
</feature>
<feature type="region of interest" description="Disordered" evidence="1">
    <location>
        <begin position="762"/>
        <end position="783"/>
    </location>
</feature>
<dbReference type="RefSeq" id="WP_055276921.1">
    <property type="nucleotide sequence ID" value="NZ_CYZV01000023.1"/>
</dbReference>
<feature type="transmembrane region" description="Helical" evidence="2">
    <location>
        <begin position="70"/>
        <end position="88"/>
    </location>
</feature>
<dbReference type="InterPro" id="IPR058066">
    <property type="entry name" value="pXO2-14_N"/>
</dbReference>
<sequence>MDTLYTLIENGVLELGNVFESCIRWLGWGLITLLAKLVNGIESTANKVYTINGFFNSSEVNQLIDKYEPLVWTILAISIGILGFRIIFNRQQNRNELPSNILFSILVVVLLSTFMTKMNDITKVAISSINNSNQSLTNTLVKESLYDIYYLDDNDFNLAGEKNNISADSIYNIDINEALDTSEVKDSDLFKKKIIFKENGDKKLVKLEKGWFSIDEMYYRYNIDFISVIISLGAIGIAFVCIMLKVIRLLFELAFNKLFITLLAFADISDGKRLKEMVKHIISIFIVIFITAVLTNMYMLYNSWITKSLVANGLGNNGILKILFIVGGAIAVIDGPNLVERILGIDAGLKSSWGTLMAGYGVAKGALNSGKLLAGVVPKLGNGLALGMAGASGAMSGMFAGKDKNNIPNKENDSDIKKQDKTVDSQPSQMKASKDNEADLNTINDKFKDIEELKNNSDNDINTKNKNGDKVGILVGESLQDQMKASKNNKANLNSLNDKFKDIENLRNNPNKDFGKNNIENNESKGLDGKTVQEGIKAVKNNASNLNSPGDEFKDIKSSTNNPNKDFSKNNVEANKSKGLDGKTTQEGMKAVKNNGSNVSSLDDKFKDIENLRNNPNKDFSTNNIEGNKIKGSEGQTVQEGMKSFKNNASNLNASENKVKDIGDSRNSINKNNTDSVGMGNAKENINTKNIKSNTEDKTNVATNNNAKVANESTNNNNSENNNGGRKEVKGQMEDRNIGQYMKDKVQGSRFVDNINRAYSLGYNTTSKWDIKNRNKGKKGRKK</sequence>
<evidence type="ECO:0000259" key="3">
    <source>
        <dbReference type="Pfam" id="PF26635"/>
    </source>
</evidence>
<keyword evidence="2" id="KW-1133">Transmembrane helix</keyword>
<feature type="compositionally biased region" description="Basic and acidic residues" evidence="1">
    <location>
        <begin position="401"/>
        <end position="423"/>
    </location>
</feature>
<organism evidence="4 5">
    <name type="scientific">Clostridium disporicum</name>
    <dbReference type="NCBI Taxonomy" id="84024"/>
    <lineage>
        <taxon>Bacteria</taxon>
        <taxon>Bacillati</taxon>
        <taxon>Bacillota</taxon>
        <taxon>Clostridia</taxon>
        <taxon>Eubacteriales</taxon>
        <taxon>Clostridiaceae</taxon>
        <taxon>Clostridium</taxon>
    </lineage>
</organism>
<feature type="region of interest" description="Disordered" evidence="1">
    <location>
        <begin position="501"/>
        <end position="583"/>
    </location>
</feature>
<keyword evidence="2" id="KW-0812">Transmembrane</keyword>
<feature type="transmembrane region" description="Helical" evidence="2">
    <location>
        <begin position="281"/>
        <end position="301"/>
    </location>
</feature>
<feature type="transmembrane region" description="Helical" evidence="2">
    <location>
        <begin position="225"/>
        <end position="247"/>
    </location>
</feature>
<feature type="compositionally biased region" description="Basic and acidic residues" evidence="1">
    <location>
        <begin position="725"/>
        <end position="734"/>
    </location>
</feature>